<name>A0ACB9III5_9ASTR</name>
<keyword evidence="2" id="KW-1185">Reference proteome</keyword>
<accession>A0ACB9III5</accession>
<dbReference type="Proteomes" id="UP001056120">
    <property type="component" value="Linkage Group LG08"/>
</dbReference>
<evidence type="ECO:0000313" key="1">
    <source>
        <dbReference type="EMBL" id="KAI3807295.1"/>
    </source>
</evidence>
<comment type="caution">
    <text evidence="1">The sequence shown here is derived from an EMBL/GenBank/DDBJ whole genome shotgun (WGS) entry which is preliminary data.</text>
</comment>
<reference evidence="1 2" key="2">
    <citation type="journal article" date="2022" name="Mol. Ecol. Resour.">
        <title>The genomes of chicory, endive, great burdock and yacon provide insights into Asteraceae paleo-polyploidization history and plant inulin production.</title>
        <authorList>
            <person name="Fan W."/>
            <person name="Wang S."/>
            <person name="Wang H."/>
            <person name="Wang A."/>
            <person name="Jiang F."/>
            <person name="Liu H."/>
            <person name="Zhao H."/>
            <person name="Xu D."/>
            <person name="Zhang Y."/>
        </authorList>
    </citation>
    <scope>NUCLEOTIDE SEQUENCE [LARGE SCALE GENOMIC DNA]</scope>
    <source>
        <strain evidence="2">cv. Yunnan</strain>
        <tissue evidence="1">Leaves</tissue>
    </source>
</reference>
<evidence type="ECO:0000313" key="2">
    <source>
        <dbReference type="Proteomes" id="UP001056120"/>
    </source>
</evidence>
<proteinExistence type="predicted"/>
<gene>
    <name evidence="1" type="ORF">L1987_23221</name>
</gene>
<reference evidence="2" key="1">
    <citation type="journal article" date="2022" name="Mol. Ecol. Resour.">
        <title>The genomes of chicory, endive, great burdock and yacon provide insights into Asteraceae palaeo-polyploidization history and plant inulin production.</title>
        <authorList>
            <person name="Fan W."/>
            <person name="Wang S."/>
            <person name="Wang H."/>
            <person name="Wang A."/>
            <person name="Jiang F."/>
            <person name="Liu H."/>
            <person name="Zhao H."/>
            <person name="Xu D."/>
            <person name="Zhang Y."/>
        </authorList>
    </citation>
    <scope>NUCLEOTIDE SEQUENCE [LARGE SCALE GENOMIC DNA]</scope>
    <source>
        <strain evidence="2">cv. Yunnan</strain>
    </source>
</reference>
<sequence>METKTQFEGCITHGPWGGSKGEDWVYKPEGFISKIIVKYRDLEVVDCIEFHSYCSKGENQSSVFGKPATSSLTRPICIDYPNEYLMSISGTYVEDGTVKSICFKTNQNLYGPFGSDSGSAFSHDVKAGEVIVGFHGRADAYVNAIGVYVMPKSLAYKGKIMNELCFSMLRMTMPREAGPWGASGGKSWDDGVFSAIKQDGKSVLSQIHGGTDGSKVELVNLDGEGEFLIGISGFFGPVEGYNGLEAIASISFHTNNRIHGPYGEEKGAGYVYFSSTASPGKVVGFHGRNDCFLSAIGVHMEYF</sequence>
<dbReference type="EMBL" id="CM042025">
    <property type="protein sequence ID" value="KAI3807295.1"/>
    <property type="molecule type" value="Genomic_DNA"/>
</dbReference>
<protein>
    <submittedName>
        <fullName evidence="1">Uncharacterized protein</fullName>
    </submittedName>
</protein>
<organism evidence="1 2">
    <name type="scientific">Smallanthus sonchifolius</name>
    <dbReference type="NCBI Taxonomy" id="185202"/>
    <lineage>
        <taxon>Eukaryota</taxon>
        <taxon>Viridiplantae</taxon>
        <taxon>Streptophyta</taxon>
        <taxon>Embryophyta</taxon>
        <taxon>Tracheophyta</taxon>
        <taxon>Spermatophyta</taxon>
        <taxon>Magnoliopsida</taxon>
        <taxon>eudicotyledons</taxon>
        <taxon>Gunneridae</taxon>
        <taxon>Pentapetalae</taxon>
        <taxon>asterids</taxon>
        <taxon>campanulids</taxon>
        <taxon>Asterales</taxon>
        <taxon>Asteraceae</taxon>
        <taxon>Asteroideae</taxon>
        <taxon>Heliantheae alliance</taxon>
        <taxon>Millerieae</taxon>
        <taxon>Smallanthus</taxon>
    </lineage>
</organism>